<dbReference type="AlphaFoldDB" id="A0A3B0N061"/>
<evidence type="ECO:0000256" key="2">
    <source>
        <dbReference type="ARBA" id="ARBA00005441"/>
    </source>
</evidence>
<dbReference type="GO" id="GO:0005789">
    <property type="term" value="C:endoplasmic reticulum membrane"/>
    <property type="evidence" value="ECO:0007669"/>
    <property type="project" value="TreeGrafter"/>
</dbReference>
<evidence type="ECO:0000256" key="9">
    <source>
        <dbReference type="SAM" id="Phobius"/>
    </source>
</evidence>
<comment type="subcellular location">
    <subcellularLocation>
        <location evidence="1">Membrane</location>
        <topology evidence="1">Multi-pass membrane protein</topology>
    </subcellularLocation>
</comment>
<evidence type="ECO:0000313" key="12">
    <source>
        <dbReference type="EMBL" id="SVP95394.1"/>
    </source>
</evidence>
<dbReference type="GO" id="GO:0005886">
    <property type="term" value="C:plasma membrane"/>
    <property type="evidence" value="ECO:0007669"/>
    <property type="project" value="TreeGrafter"/>
</dbReference>
<dbReference type="EMBL" id="UIVT01000004">
    <property type="protein sequence ID" value="SVP94634.1"/>
    <property type="molecule type" value="Genomic_DNA"/>
</dbReference>
<evidence type="ECO:0000259" key="10">
    <source>
        <dbReference type="Pfam" id="PF14360"/>
    </source>
</evidence>
<name>A0A3B0N061_THEAN</name>
<keyword evidence="8 9" id="KW-0472">Membrane</keyword>
<feature type="transmembrane region" description="Helical" evidence="9">
    <location>
        <begin position="224"/>
        <end position="244"/>
    </location>
</feature>
<dbReference type="EMBL" id="UIVS01000004">
    <property type="protein sequence ID" value="SVP95394.1"/>
    <property type="molecule type" value="Genomic_DNA"/>
</dbReference>
<organism evidence="12">
    <name type="scientific">Theileria annulata</name>
    <dbReference type="NCBI Taxonomy" id="5874"/>
    <lineage>
        <taxon>Eukaryota</taxon>
        <taxon>Sar</taxon>
        <taxon>Alveolata</taxon>
        <taxon>Apicomplexa</taxon>
        <taxon>Aconoidasida</taxon>
        <taxon>Piroplasmida</taxon>
        <taxon>Theileriidae</taxon>
        <taxon>Theileria</taxon>
    </lineage>
</organism>
<dbReference type="PANTHER" id="PTHR21290:SF25">
    <property type="entry name" value="SPHINGOMYELIN SYNTHASE-RELATED PROTEIN 1"/>
    <property type="match status" value="1"/>
</dbReference>
<evidence type="ECO:0000256" key="3">
    <source>
        <dbReference type="ARBA" id="ARBA00022679"/>
    </source>
</evidence>
<evidence type="ECO:0000256" key="6">
    <source>
        <dbReference type="ARBA" id="ARBA00022989"/>
    </source>
</evidence>
<keyword evidence="4 9" id="KW-0812">Transmembrane</keyword>
<sequence>MFNSYSYERYADETNANDTSDDYGEIHSPSYGYDGVCNSAEEKIMSILKESKSILCGYFYRILLSFVCFVIFFYFYRGMIFINDVYFYDGKTDTFRDRIHEMINDKNLPFLRKFTDWLFYPYALIIFLKFVLFRPPVFNIQIFLRFSSIYIFTYLIRGINVIFSSIPPPHAKCMPFVIESTKMKTLVSFLFREKGQIPCTGVLFSGHVYFVFLLYIIVAQNSGLLFNITMFVYAALISVSIVASKYHYSIDAMFSILFAPFIYNLYFCSIDSYGVQFFNKMNNNYQKPSRTFKRTILQTSLFVKCISWIEQISALLALGNKVKSIDKLVNENELVDPELLRKFNLVSYLFGFSETEDLLNLYRGSHKDHFTYWRKLKNKFGRRSKI</sequence>
<gene>
    <name evidence="11" type="ORF">TAT_000355500</name>
    <name evidence="12" type="ORF">TAV_000355400</name>
</gene>
<protein>
    <submittedName>
        <fullName evidence="12">PAP2 superfamily/PAP2 superfamily C-terminal, putative</fullName>
    </submittedName>
</protein>
<dbReference type="VEuPathDB" id="PiroplasmaDB:TA10795"/>
<dbReference type="GO" id="GO:0047493">
    <property type="term" value="F:ceramide cholinephosphotransferase activity"/>
    <property type="evidence" value="ECO:0007669"/>
    <property type="project" value="TreeGrafter"/>
</dbReference>
<evidence type="ECO:0000256" key="1">
    <source>
        <dbReference type="ARBA" id="ARBA00004141"/>
    </source>
</evidence>
<keyword evidence="7" id="KW-0443">Lipid metabolism</keyword>
<dbReference type="InterPro" id="IPR045221">
    <property type="entry name" value="Sphingomyelin_synth-like"/>
</dbReference>
<feature type="domain" description="Sphingomyelin synthase-like" evidence="10">
    <location>
        <begin position="199"/>
        <end position="266"/>
    </location>
</feature>
<feature type="transmembrane region" description="Helical" evidence="9">
    <location>
        <begin position="197"/>
        <end position="218"/>
    </location>
</feature>
<dbReference type="GO" id="GO:0046513">
    <property type="term" value="P:ceramide biosynthetic process"/>
    <property type="evidence" value="ECO:0007669"/>
    <property type="project" value="TreeGrafter"/>
</dbReference>
<reference evidence="12" key="1">
    <citation type="submission" date="2018-07" db="EMBL/GenBank/DDBJ databases">
        <authorList>
            <person name="Quirk P.G."/>
            <person name="Krulwich T.A."/>
        </authorList>
    </citation>
    <scope>NUCLEOTIDE SEQUENCE</scope>
    <source>
        <strain evidence="12">Anand</strain>
    </source>
</reference>
<evidence type="ECO:0000256" key="4">
    <source>
        <dbReference type="ARBA" id="ARBA00022692"/>
    </source>
</evidence>
<evidence type="ECO:0000256" key="8">
    <source>
        <dbReference type="ARBA" id="ARBA00023136"/>
    </source>
</evidence>
<dbReference type="InterPro" id="IPR025749">
    <property type="entry name" value="Sphingomyelin_synth-like_dom"/>
</dbReference>
<dbReference type="GO" id="GO:0000139">
    <property type="term" value="C:Golgi membrane"/>
    <property type="evidence" value="ECO:0007669"/>
    <property type="project" value="TreeGrafter"/>
</dbReference>
<evidence type="ECO:0000256" key="7">
    <source>
        <dbReference type="ARBA" id="ARBA00023098"/>
    </source>
</evidence>
<comment type="similarity">
    <text evidence="2">Belongs to the sphingomyelin synthase family.</text>
</comment>
<dbReference type="GO" id="GO:0033188">
    <property type="term" value="F:sphingomyelin synthase activity"/>
    <property type="evidence" value="ECO:0007669"/>
    <property type="project" value="TreeGrafter"/>
</dbReference>
<dbReference type="PANTHER" id="PTHR21290">
    <property type="entry name" value="SPHINGOMYELIN SYNTHETASE"/>
    <property type="match status" value="1"/>
</dbReference>
<proteinExistence type="inferred from homology"/>
<feature type="transmembrane region" description="Helical" evidence="9">
    <location>
        <begin position="58"/>
        <end position="76"/>
    </location>
</feature>
<feature type="transmembrane region" description="Helical" evidence="9">
    <location>
        <begin position="114"/>
        <end position="132"/>
    </location>
</feature>
<feature type="transmembrane region" description="Helical" evidence="9">
    <location>
        <begin position="256"/>
        <end position="275"/>
    </location>
</feature>
<evidence type="ECO:0000256" key="5">
    <source>
        <dbReference type="ARBA" id="ARBA00022919"/>
    </source>
</evidence>
<dbReference type="Pfam" id="PF14360">
    <property type="entry name" value="PAP2_C"/>
    <property type="match status" value="1"/>
</dbReference>
<keyword evidence="5" id="KW-0746">Sphingolipid metabolism</keyword>
<accession>A0A3B0N061</accession>
<keyword evidence="3" id="KW-0808">Transferase</keyword>
<evidence type="ECO:0000313" key="11">
    <source>
        <dbReference type="EMBL" id="SVP94634.1"/>
    </source>
</evidence>
<keyword evidence="6 9" id="KW-1133">Transmembrane helix</keyword>